<evidence type="ECO:0000256" key="1">
    <source>
        <dbReference type="ARBA" id="ARBA00022980"/>
    </source>
</evidence>
<dbReference type="OrthoDB" id="9807878at2"/>
<accession>A0A3E0E2X6</accession>
<evidence type="ECO:0000256" key="3">
    <source>
        <dbReference type="HAMAP-Rule" id="MF_00385"/>
    </source>
</evidence>
<evidence type="ECO:0000313" key="6">
    <source>
        <dbReference type="Proteomes" id="UP000256405"/>
    </source>
</evidence>
<feature type="compositionally biased region" description="Low complexity" evidence="4">
    <location>
        <begin position="190"/>
        <end position="208"/>
    </location>
</feature>
<comment type="similarity">
    <text evidence="3">Belongs to the bacterial ribosomal protein bS16 family.</text>
</comment>
<dbReference type="Gene3D" id="3.30.1320.10">
    <property type="match status" value="1"/>
</dbReference>
<feature type="region of interest" description="Disordered" evidence="4">
    <location>
        <begin position="176"/>
        <end position="285"/>
    </location>
</feature>
<dbReference type="AlphaFoldDB" id="A0A3E0E2X6"/>
<gene>
    <name evidence="3" type="primary">rpsP</name>
    <name evidence="5" type="ORF">C8N25_103160</name>
</gene>
<organism evidence="5 6">
    <name type="scientific">Algoriphagus antarcticus</name>
    <dbReference type="NCBI Taxonomy" id="238540"/>
    <lineage>
        <taxon>Bacteria</taxon>
        <taxon>Pseudomonadati</taxon>
        <taxon>Bacteroidota</taxon>
        <taxon>Cytophagia</taxon>
        <taxon>Cytophagales</taxon>
        <taxon>Cyclobacteriaceae</taxon>
        <taxon>Algoriphagus</taxon>
    </lineage>
</organism>
<keyword evidence="6" id="KW-1185">Reference proteome</keyword>
<keyword evidence="2 3" id="KW-0687">Ribonucleoprotein</keyword>
<dbReference type="GO" id="GO:0003735">
    <property type="term" value="F:structural constituent of ribosome"/>
    <property type="evidence" value="ECO:0007669"/>
    <property type="project" value="InterPro"/>
</dbReference>
<evidence type="ECO:0000256" key="4">
    <source>
        <dbReference type="SAM" id="MobiDB-lite"/>
    </source>
</evidence>
<evidence type="ECO:0000313" key="5">
    <source>
        <dbReference type="EMBL" id="REG92083.1"/>
    </source>
</evidence>
<dbReference type="PROSITE" id="PS00732">
    <property type="entry name" value="RIBOSOMAL_S16"/>
    <property type="match status" value="1"/>
</dbReference>
<dbReference type="NCBIfam" id="NF011094">
    <property type="entry name" value="PRK14521.1"/>
    <property type="match status" value="1"/>
</dbReference>
<comment type="caution">
    <text evidence="5">The sequence shown here is derived from an EMBL/GenBank/DDBJ whole genome shotgun (WGS) entry which is preliminary data.</text>
</comment>
<dbReference type="SUPFAM" id="SSF54565">
    <property type="entry name" value="Ribosomal protein S16"/>
    <property type="match status" value="1"/>
</dbReference>
<dbReference type="GO" id="GO:0005737">
    <property type="term" value="C:cytoplasm"/>
    <property type="evidence" value="ECO:0007669"/>
    <property type="project" value="UniProtKB-ARBA"/>
</dbReference>
<feature type="compositionally biased region" description="Basic and acidic residues" evidence="4">
    <location>
        <begin position="254"/>
        <end position="285"/>
    </location>
</feature>
<keyword evidence="1 3" id="KW-0689">Ribosomal protein</keyword>
<name>A0A3E0E2X6_9BACT</name>
<dbReference type="PANTHER" id="PTHR12919">
    <property type="entry name" value="30S RIBOSOMAL PROTEIN S16"/>
    <property type="match status" value="1"/>
</dbReference>
<proteinExistence type="inferred from homology"/>
<dbReference type="InterPro" id="IPR020592">
    <property type="entry name" value="Ribosomal_bS16_CS"/>
</dbReference>
<protein>
    <recommendedName>
        <fullName evidence="3">Small ribosomal subunit protein bS16</fullName>
    </recommendedName>
</protein>
<dbReference type="EMBL" id="QUNF01000003">
    <property type="protein sequence ID" value="REG92083.1"/>
    <property type="molecule type" value="Genomic_DNA"/>
</dbReference>
<dbReference type="GO" id="GO:0015935">
    <property type="term" value="C:small ribosomal subunit"/>
    <property type="evidence" value="ECO:0007669"/>
    <property type="project" value="TreeGrafter"/>
</dbReference>
<dbReference type="Proteomes" id="UP000256405">
    <property type="component" value="Unassembled WGS sequence"/>
</dbReference>
<dbReference type="Pfam" id="PF00886">
    <property type="entry name" value="Ribosomal_S16"/>
    <property type="match status" value="1"/>
</dbReference>
<dbReference type="NCBIfam" id="TIGR00002">
    <property type="entry name" value="S16"/>
    <property type="match status" value="1"/>
</dbReference>
<sequence length="285" mass="30297">MSVKIRLARRGRRKMAIYDVVVADARAPRDGRFIEKIGSYNPNTNPASININNERALKWLLNGAQPTDTVKAMLSYRGVMLKKHLQIGVLKGAITQEVADAKFEAWLNEKDTKIAGKTEGISAAKADVRKKAMDAETAKNQARLDAIKAREDEQKALLAAAEAANNPAPAPVVEEAVAEEAPVEEKAPVAEETPTTEEAPAVEETPAAEAEEAPAVEETPAAKAEEAPAVEETPAAEAEAPAAEAEVPVAEEAPEAKTPTEEKAPEAKTPTEEKAPEAGEDEAKA</sequence>
<feature type="compositionally biased region" description="Low complexity" evidence="4">
    <location>
        <begin position="230"/>
        <end position="251"/>
    </location>
</feature>
<dbReference type="InterPro" id="IPR023803">
    <property type="entry name" value="Ribosomal_bS16_dom_sf"/>
</dbReference>
<dbReference type="PANTHER" id="PTHR12919:SF20">
    <property type="entry name" value="SMALL RIBOSOMAL SUBUNIT PROTEIN BS16M"/>
    <property type="match status" value="1"/>
</dbReference>
<evidence type="ECO:0000256" key="2">
    <source>
        <dbReference type="ARBA" id="ARBA00023274"/>
    </source>
</evidence>
<reference evidence="5 6" key="1">
    <citation type="submission" date="2018-08" db="EMBL/GenBank/DDBJ databases">
        <title>Genomic Encyclopedia of Archaeal and Bacterial Type Strains, Phase II (KMG-II): from individual species to whole genera.</title>
        <authorList>
            <person name="Goeker M."/>
        </authorList>
    </citation>
    <scope>NUCLEOTIDE SEQUENCE [LARGE SCALE GENOMIC DNA]</scope>
    <source>
        <strain evidence="5 6">DSM 15986</strain>
    </source>
</reference>
<dbReference type="InterPro" id="IPR000307">
    <property type="entry name" value="Ribosomal_bS16"/>
</dbReference>
<dbReference type="HAMAP" id="MF_00385">
    <property type="entry name" value="Ribosomal_bS16"/>
    <property type="match status" value="1"/>
</dbReference>
<dbReference type="GO" id="GO:0006412">
    <property type="term" value="P:translation"/>
    <property type="evidence" value="ECO:0007669"/>
    <property type="project" value="UniProtKB-UniRule"/>
</dbReference>